<comment type="caution">
    <text evidence="1">The sequence shown here is derived from an EMBL/GenBank/DDBJ whole genome shotgun (WGS) entry which is preliminary data.</text>
</comment>
<dbReference type="Proteomes" id="UP001139971">
    <property type="component" value="Unassembled WGS sequence"/>
</dbReference>
<dbReference type="SUPFAM" id="SSF54593">
    <property type="entry name" value="Glyoxalase/Bleomycin resistance protein/Dihydroxybiphenyl dioxygenase"/>
    <property type="match status" value="1"/>
</dbReference>
<dbReference type="AlphaFoldDB" id="A0A9X3YQY2"/>
<evidence type="ECO:0000313" key="2">
    <source>
        <dbReference type="Proteomes" id="UP001139971"/>
    </source>
</evidence>
<gene>
    <name evidence="1" type="ORF">OD750_025660</name>
</gene>
<organism evidence="1 2">
    <name type="scientific">Tahibacter soli</name>
    <dbReference type="NCBI Taxonomy" id="2983605"/>
    <lineage>
        <taxon>Bacteria</taxon>
        <taxon>Pseudomonadati</taxon>
        <taxon>Pseudomonadota</taxon>
        <taxon>Gammaproteobacteria</taxon>
        <taxon>Lysobacterales</taxon>
        <taxon>Rhodanobacteraceae</taxon>
        <taxon>Tahibacter</taxon>
    </lineage>
</organism>
<accession>A0A9X3YQY2</accession>
<sequence length="118" mass="12834">MPITVTVPCTNAALSADFYSYLFTSAPDVRDSVAEIAVDDGVYLKLVERPAPIAPQEFAFGRCNVDALVERIGDAIPAYEGDIEAMPPGTYWGPHDYPGGFALVVSDPDGHYFSFVEW</sequence>
<proteinExistence type="predicted"/>
<evidence type="ECO:0008006" key="3">
    <source>
        <dbReference type="Google" id="ProtNLM"/>
    </source>
</evidence>
<dbReference type="RefSeq" id="WP_263543557.1">
    <property type="nucleotide sequence ID" value="NZ_JAOVZO020000023.1"/>
</dbReference>
<protein>
    <recommendedName>
        <fullName evidence="3">VOC domain-containing protein</fullName>
    </recommendedName>
</protein>
<evidence type="ECO:0000313" key="1">
    <source>
        <dbReference type="EMBL" id="MDC8015925.1"/>
    </source>
</evidence>
<dbReference type="InterPro" id="IPR029068">
    <property type="entry name" value="Glyas_Bleomycin-R_OHBP_Dase"/>
</dbReference>
<name>A0A9X3YQY2_9GAMM</name>
<reference evidence="1" key="1">
    <citation type="submission" date="2023-02" db="EMBL/GenBank/DDBJ databases">
        <title>Tahibacter soli sp. nov. isolated from soil.</title>
        <authorList>
            <person name="Baek J.H."/>
            <person name="Lee J.K."/>
            <person name="Choi D.G."/>
            <person name="Jeon C.O."/>
        </authorList>
    </citation>
    <scope>NUCLEOTIDE SEQUENCE</scope>
    <source>
        <strain evidence="1">BL</strain>
    </source>
</reference>
<dbReference type="EMBL" id="JAOVZO020000023">
    <property type="protein sequence ID" value="MDC8015925.1"/>
    <property type="molecule type" value="Genomic_DNA"/>
</dbReference>
<dbReference type="Gene3D" id="3.10.180.10">
    <property type="entry name" value="2,3-Dihydroxybiphenyl 1,2-Dioxygenase, domain 1"/>
    <property type="match status" value="1"/>
</dbReference>
<keyword evidence="2" id="KW-1185">Reference proteome</keyword>